<feature type="region of interest" description="Disordered" evidence="1">
    <location>
        <begin position="54"/>
        <end position="103"/>
    </location>
</feature>
<sequence length="103" mass="10729">MRVLAGTSGAFLSVVRWCGAMLLFLRPRLPDVLAVGAAAATSITLRVFPPRTPRLSDHCPLRRKDDGGPSASYRGRADGPPPGGAAGSPPGVERDRPSVIGRA</sequence>
<evidence type="ECO:0000256" key="1">
    <source>
        <dbReference type="SAM" id="MobiDB-lite"/>
    </source>
</evidence>
<reference evidence="2 3" key="1">
    <citation type="journal article" date="2019" name="Int. J. Syst. Evol. Microbiol.">
        <title>The Global Catalogue of Microorganisms (GCM) 10K type strain sequencing project: providing services to taxonomists for standard genome sequencing and annotation.</title>
        <authorList>
            <consortium name="The Broad Institute Genomics Platform"/>
            <consortium name="The Broad Institute Genome Sequencing Center for Infectious Disease"/>
            <person name="Wu L."/>
            <person name="Ma J."/>
        </authorList>
    </citation>
    <scope>NUCLEOTIDE SEQUENCE [LARGE SCALE GENOMIC DNA]</scope>
    <source>
        <strain evidence="2 3">JCM 4087</strain>
    </source>
</reference>
<dbReference type="EMBL" id="BAAAXZ010000063">
    <property type="protein sequence ID" value="GAA2921163.1"/>
    <property type="molecule type" value="Genomic_DNA"/>
</dbReference>
<name>A0ABN3WMG8_STRTU</name>
<proteinExistence type="predicted"/>
<keyword evidence="3" id="KW-1185">Reference proteome</keyword>
<evidence type="ECO:0008006" key="4">
    <source>
        <dbReference type="Google" id="ProtNLM"/>
    </source>
</evidence>
<protein>
    <recommendedName>
        <fullName evidence="4">Secreted protein</fullName>
    </recommendedName>
</protein>
<evidence type="ECO:0000313" key="2">
    <source>
        <dbReference type="EMBL" id="GAA2921163.1"/>
    </source>
</evidence>
<feature type="compositionally biased region" description="Basic and acidic residues" evidence="1">
    <location>
        <begin position="54"/>
        <end position="67"/>
    </location>
</feature>
<comment type="caution">
    <text evidence="2">The sequence shown here is derived from an EMBL/GenBank/DDBJ whole genome shotgun (WGS) entry which is preliminary data.</text>
</comment>
<organism evidence="2 3">
    <name type="scientific">Streptomyces thioluteus</name>
    <dbReference type="NCBI Taxonomy" id="66431"/>
    <lineage>
        <taxon>Bacteria</taxon>
        <taxon>Bacillati</taxon>
        <taxon>Actinomycetota</taxon>
        <taxon>Actinomycetes</taxon>
        <taxon>Kitasatosporales</taxon>
        <taxon>Streptomycetaceae</taxon>
        <taxon>Streptomyces</taxon>
    </lineage>
</organism>
<gene>
    <name evidence="2" type="ORF">GCM10020221_16690</name>
</gene>
<accession>A0ABN3WMG8</accession>
<evidence type="ECO:0000313" key="3">
    <source>
        <dbReference type="Proteomes" id="UP001501102"/>
    </source>
</evidence>
<dbReference type="Proteomes" id="UP001501102">
    <property type="component" value="Unassembled WGS sequence"/>
</dbReference>